<gene>
    <name evidence="1" type="ORF">NCTC11388_01399</name>
</gene>
<dbReference type="PROSITE" id="PS51257">
    <property type="entry name" value="PROKAR_LIPOPROTEIN"/>
    <property type="match status" value="1"/>
</dbReference>
<evidence type="ECO:0000313" key="1">
    <source>
        <dbReference type="EMBL" id="SUJ04560.1"/>
    </source>
</evidence>
<dbReference type="RefSeq" id="WP_181875928.1">
    <property type="nucleotide sequence ID" value="NZ_UGYW01000002.1"/>
</dbReference>
<dbReference type="Proteomes" id="UP000254893">
    <property type="component" value="Unassembled WGS sequence"/>
</dbReference>
<reference evidence="1 2" key="1">
    <citation type="submission" date="2018-06" db="EMBL/GenBank/DDBJ databases">
        <authorList>
            <consortium name="Pathogen Informatics"/>
            <person name="Doyle S."/>
        </authorList>
    </citation>
    <scope>NUCLEOTIDE SEQUENCE [LARGE SCALE GENOMIC DNA]</scope>
    <source>
        <strain evidence="1 2">NCTC11388</strain>
    </source>
</reference>
<dbReference type="Pfam" id="PF16389">
    <property type="entry name" value="DUF4998"/>
    <property type="match status" value="1"/>
</dbReference>
<dbReference type="EMBL" id="UGYW01000002">
    <property type="protein sequence ID" value="SUJ04560.1"/>
    <property type="molecule type" value="Genomic_DNA"/>
</dbReference>
<evidence type="ECO:0000313" key="2">
    <source>
        <dbReference type="Proteomes" id="UP000254893"/>
    </source>
</evidence>
<sequence length="182" mass="20733">MLRRILYIAIVILLGSCKSEDYYYKDYLDNAEKYYPGALDSLVLYPGNGRLQVHMRLSTDPKVKKIQLVASNDLNALRDTVIRDVDAKEIGKNVDILLENLKETRYTVTVRGFSLAGDSSKAKTAIVATEGERYGGTIYSLNRVFSYFTTSPKGNKQAVFFSRNCRYWFFSTSGNQDLFYPQ</sequence>
<proteinExistence type="predicted"/>
<protein>
    <submittedName>
        <fullName evidence="1">Uncharacterized protein</fullName>
    </submittedName>
</protein>
<accession>A0A380BP03</accession>
<organism evidence="1 2">
    <name type="scientific">Sphingobacterium spiritivorum</name>
    <name type="common">Flavobacterium spiritivorum</name>
    <dbReference type="NCBI Taxonomy" id="258"/>
    <lineage>
        <taxon>Bacteria</taxon>
        <taxon>Pseudomonadati</taxon>
        <taxon>Bacteroidota</taxon>
        <taxon>Sphingobacteriia</taxon>
        <taxon>Sphingobacteriales</taxon>
        <taxon>Sphingobacteriaceae</taxon>
        <taxon>Sphingobacterium</taxon>
    </lineage>
</organism>
<dbReference type="AlphaFoldDB" id="A0A380BP03"/>
<name>A0A380BP03_SPHSI</name>